<comment type="function">
    <text evidence="3">Regulates mitochondrial small subunit maturation by controlling 15S rRNA 5'-end processing. Localizes to the 5' precursor of the 15S rRNA in a position that is subsequently occupied by mS47 in the mature yeast mtSSU. Uses structure and sequence-specific RNA recognition, binding to a single-stranded region of the precursor and specifically recognizing bases -6 to -1. The exchange of Ccm1 for mS47 is coupled to the irreversible removal of precursor rRNA that is accompanied by conformational changes of the mitoribosomal proteins uS5m and mS26. These conformational changes signal completion of 5'-end rRNA processing through protection of the mature 5'-end of the 15S rRNA and stabilization of mS47. The removal of the 5' precursor together with the dissociation of Ccm1 may be catalyzed by the 5'-3' exoribonuclease Pet127. Involved in the specific removal of group I introns in mitochondrial encoded transcripts.</text>
</comment>
<feature type="repeat" description="PPR" evidence="5">
    <location>
        <begin position="1083"/>
        <end position="1117"/>
    </location>
</feature>
<dbReference type="InterPro" id="IPR002885">
    <property type="entry name" value="PPR_rpt"/>
</dbReference>
<dbReference type="Pfam" id="PF13812">
    <property type="entry name" value="PPR_3"/>
    <property type="match status" value="1"/>
</dbReference>
<comment type="caution">
    <text evidence="7">The sequence shown here is derived from an EMBL/GenBank/DDBJ whole genome shotgun (WGS) entry which is preliminary data.</text>
</comment>
<dbReference type="OrthoDB" id="411857at2759"/>
<evidence type="ECO:0000256" key="1">
    <source>
        <dbReference type="ARBA" id="ARBA00006192"/>
    </source>
</evidence>
<feature type="repeat" description="PPR" evidence="5">
    <location>
        <begin position="419"/>
        <end position="453"/>
    </location>
</feature>
<feature type="repeat" description="PPR" evidence="5">
    <location>
        <begin position="755"/>
        <end position="789"/>
    </location>
</feature>
<evidence type="ECO:0000313" key="7">
    <source>
        <dbReference type="EMBL" id="CAG8478037.1"/>
    </source>
</evidence>
<evidence type="ECO:0000259" key="6">
    <source>
        <dbReference type="Pfam" id="PF23276"/>
    </source>
</evidence>
<accession>A0A9N8W5I9</accession>
<dbReference type="SUPFAM" id="SSF81901">
    <property type="entry name" value="HCP-like"/>
    <property type="match status" value="2"/>
</dbReference>
<evidence type="ECO:0000256" key="4">
    <source>
        <dbReference type="ARBA" id="ARBA00044511"/>
    </source>
</evidence>
<dbReference type="PANTHER" id="PTHR47447:SF17">
    <property type="entry name" value="OS12G0638900 PROTEIN"/>
    <property type="match status" value="1"/>
</dbReference>
<comment type="subunit">
    <text evidence="4">Binds to mitochondrial small subunit 15S rRNA.</text>
</comment>
<organism evidence="7 8">
    <name type="scientific">Ambispora leptoticha</name>
    <dbReference type="NCBI Taxonomy" id="144679"/>
    <lineage>
        <taxon>Eukaryota</taxon>
        <taxon>Fungi</taxon>
        <taxon>Fungi incertae sedis</taxon>
        <taxon>Mucoromycota</taxon>
        <taxon>Glomeromycotina</taxon>
        <taxon>Glomeromycetes</taxon>
        <taxon>Archaeosporales</taxon>
        <taxon>Ambisporaceae</taxon>
        <taxon>Ambispora</taxon>
    </lineage>
</organism>
<keyword evidence="8" id="KW-1185">Reference proteome</keyword>
<feature type="domain" description="Pentatricopeptide repeat-containing protein-mitochondrial" evidence="6">
    <location>
        <begin position="954"/>
        <end position="1068"/>
    </location>
</feature>
<dbReference type="Pfam" id="PF01535">
    <property type="entry name" value="PPR"/>
    <property type="match status" value="3"/>
</dbReference>
<feature type="repeat" description="PPR" evidence="5">
    <location>
        <begin position="971"/>
        <end position="1002"/>
    </location>
</feature>
<feature type="repeat" description="PPR" evidence="5">
    <location>
        <begin position="1042"/>
        <end position="1076"/>
    </location>
</feature>
<dbReference type="Pfam" id="PF23276">
    <property type="entry name" value="TPR_24"/>
    <property type="match status" value="1"/>
</dbReference>
<sequence>MQHIKQNAAIAAIARYNSRQLISNSIGAKTSVLNSANGGLSASNRGGATVAGKLHSTRYAQQFGVSTSNTSIQQQKKQKQGGIRINQWKKSNIYQDLANKRFNSTVAYDNNSVLNEVPPVDMVHLEYGINWLQRIKKGVEQNNLQSILYAYNQLIKTGEPISLQTYNLILNANQNLRAEGTPIYRAWEIYNHMLENNVEPDAQTYSIMMNTLVKRGLEVQKTYDFLEAKLKREDGQESEILENIRELNEEKNFEAAIDIFKMSIMKPGIKYDAQLCTTLIRAIGPFGKAEDALTVYDYMVREGMPLTSWTFSSVIVAYGRIGDLERSRQCLKEYESMYSELPTQDRNDVYHSLINACVQCDDIPGAIEVIEKTIPEAGLTSDMRTYGMFIRNLLKKGNLAIAEEWLQKMETEIARPKPNRHIYEMFLIEYATSGNYQEATRIYNKMLLRGIYPRYTESSAYLKAAIKHDPENIPTLLNTMYENQQVPDSILTQHLVKYYCDLNKCGDAIAILEIFFRVTKEDRKLRLPAIIRLKPTILSIFDQPGLEFKDWEKLLQIWTYHADFRPEVDTKLIETYENMVAEKGIESLELSPGTLPLLFSLYLSLYNREVVTQENIDEFRKRIYGILDHGKRYDQKPSKDITQNIYTRFNVVNPTLAEEWLRNAADQDRKPTELETHKSLDLLANCNHTKKLDADAVVAQIKQLVAENILITPEPMSIMVQNLGKGKYINQAKEVYEIALEISKKWEKTLGEKAELWVHNSMLIAYASVGQIDKALEIYYKILEKGKAPSSDAYASLLVAETDVYFDEAQVAIQMYDEIKRYGVKCNVYFYNVLISKLGKARKYELVWDIYQEMKQRNIQPNGITYGALITACIRVRSEEKAVALMKEWESSLYFQPRIGPYNAMMQFYTWDMPNREKALDYFNSIIRHNLKPSDHTWKLLIDAYVLVEPYDMEAAHGVFDQMRLRGSHPNATHFASLIYAYGCKHGDVARAIEIFDSMKKQVMPNEIAYQALFESLIDAQRIEEAENYYTRMIEEDNVKTTPYIENLFIRGYGQLGQWENAEQVFENMVDASSKEKGQVLREPSTYEEMVKAYVKSGQVEKARAVAASMEAKDFPPIVKQNVADLLR</sequence>
<feature type="repeat" description="PPR" evidence="5">
    <location>
        <begin position="827"/>
        <end position="861"/>
    </location>
</feature>
<evidence type="ECO:0000256" key="3">
    <source>
        <dbReference type="ARBA" id="ARBA00044493"/>
    </source>
</evidence>
<dbReference type="PROSITE" id="PS51375">
    <property type="entry name" value="PPR"/>
    <property type="match status" value="7"/>
</dbReference>
<dbReference type="AlphaFoldDB" id="A0A9N8W5I9"/>
<proteinExistence type="inferred from homology"/>
<evidence type="ECO:0000313" key="8">
    <source>
        <dbReference type="Proteomes" id="UP000789508"/>
    </source>
</evidence>
<dbReference type="Proteomes" id="UP000789508">
    <property type="component" value="Unassembled WGS sequence"/>
</dbReference>
<dbReference type="PANTHER" id="PTHR47447">
    <property type="entry name" value="OS03G0856100 PROTEIN"/>
    <property type="match status" value="1"/>
</dbReference>
<evidence type="ECO:0000256" key="2">
    <source>
        <dbReference type="ARBA" id="ARBA00022737"/>
    </source>
</evidence>
<dbReference type="InterPro" id="IPR057027">
    <property type="entry name" value="TPR_mt"/>
</dbReference>
<dbReference type="SUPFAM" id="SSF48452">
    <property type="entry name" value="TPR-like"/>
    <property type="match status" value="1"/>
</dbReference>
<feature type="repeat" description="PPR" evidence="5">
    <location>
        <begin position="272"/>
        <end position="306"/>
    </location>
</feature>
<dbReference type="EMBL" id="CAJVPS010000334">
    <property type="protein sequence ID" value="CAG8478037.1"/>
    <property type="molecule type" value="Genomic_DNA"/>
</dbReference>
<dbReference type="NCBIfam" id="TIGR00756">
    <property type="entry name" value="PPR"/>
    <property type="match status" value="4"/>
</dbReference>
<dbReference type="InterPro" id="IPR011990">
    <property type="entry name" value="TPR-like_helical_dom_sf"/>
</dbReference>
<protein>
    <submittedName>
        <fullName evidence="7">9782_t:CDS:1</fullName>
    </submittedName>
</protein>
<name>A0A9N8W5I9_9GLOM</name>
<comment type="similarity">
    <text evidence="1">Belongs to the CCM1 family.</text>
</comment>
<evidence type="ECO:0000256" key="5">
    <source>
        <dbReference type="PROSITE-ProRule" id="PRU00708"/>
    </source>
</evidence>
<dbReference type="Pfam" id="PF13041">
    <property type="entry name" value="PPR_2"/>
    <property type="match status" value="2"/>
</dbReference>
<dbReference type="Gene3D" id="1.25.40.10">
    <property type="entry name" value="Tetratricopeptide repeat domain"/>
    <property type="match status" value="6"/>
</dbReference>
<keyword evidence="2" id="KW-0677">Repeat</keyword>
<reference evidence="7" key="1">
    <citation type="submission" date="2021-06" db="EMBL/GenBank/DDBJ databases">
        <authorList>
            <person name="Kallberg Y."/>
            <person name="Tangrot J."/>
            <person name="Rosling A."/>
        </authorList>
    </citation>
    <scope>NUCLEOTIDE SEQUENCE</scope>
    <source>
        <strain evidence="7">FL130A</strain>
    </source>
</reference>
<gene>
    <name evidence="7" type="ORF">ALEPTO_LOCUS2342</name>
</gene>